<accession>A0ABN1AIH1</accession>
<sequence>MTLTARTGDTGLVQASSEVAELATQWAASADETGRLEQQAVDAVVSAGFARHFVPTRWGGHGGTFTAWKRAVAQVGASCGATAWTASLAAGVGRMAGYLPLDGQRDVWGDGPDALVVASFTPAGTAERVAGGWRLSGQWRFVSSVEYADWALVLAPSIDGRRFFAIPRADYSVRETWSNLGMRATGSDTLVVDDVVVPDSRSCLRADLNEGTPMASTERCHRVRLKAVTGLMFAAPMLGAAQGVLRESVSESRRHVGSSTLSATQLAAHRLAVARSSAAIDAARLLLDRVANTADEDLEYTDLRVAQDCRDTAFAAELLCEATDRLIRVAGTGAFAGDRPVQRFWRDVQTSASHAALRFADRAEAYADLIWESSGQEGEL</sequence>
<evidence type="ECO:0000256" key="1">
    <source>
        <dbReference type="ARBA" id="ARBA00023002"/>
    </source>
</evidence>
<dbReference type="PIRSF" id="PIRSF016578">
    <property type="entry name" value="HsaA"/>
    <property type="match status" value="1"/>
</dbReference>
<dbReference type="InterPro" id="IPR036250">
    <property type="entry name" value="AcylCo_DH-like_C"/>
</dbReference>
<dbReference type="InterPro" id="IPR046373">
    <property type="entry name" value="Acyl-CoA_Oxase/DH_mid-dom_sf"/>
</dbReference>
<comment type="caution">
    <text evidence="3">The sequence shown here is derived from an EMBL/GenBank/DDBJ whole genome shotgun (WGS) entry which is preliminary data.</text>
</comment>
<dbReference type="Gene3D" id="1.10.540.10">
    <property type="entry name" value="Acyl-CoA dehydrogenase/oxidase, N-terminal domain"/>
    <property type="match status" value="1"/>
</dbReference>
<evidence type="ECO:0000313" key="4">
    <source>
        <dbReference type="Proteomes" id="UP001500909"/>
    </source>
</evidence>
<dbReference type="InterPro" id="IPR037069">
    <property type="entry name" value="AcylCoA_DH/ox_N_sf"/>
</dbReference>
<dbReference type="PANTHER" id="PTHR43884">
    <property type="entry name" value="ACYL-COA DEHYDROGENASE"/>
    <property type="match status" value="1"/>
</dbReference>
<gene>
    <name evidence="3" type="primary">actVA</name>
    <name evidence="3" type="ORF">GCM10010361_47250</name>
</gene>
<dbReference type="Gene3D" id="1.20.140.10">
    <property type="entry name" value="Butyryl-CoA Dehydrogenase, subunit A, domain 3"/>
    <property type="match status" value="1"/>
</dbReference>
<dbReference type="Gene3D" id="2.40.110.10">
    <property type="entry name" value="Butyryl-CoA Dehydrogenase, subunit A, domain 2"/>
    <property type="match status" value="1"/>
</dbReference>
<dbReference type="SUPFAM" id="SSF47203">
    <property type="entry name" value="Acyl-CoA dehydrogenase C-terminal domain-like"/>
    <property type="match status" value="1"/>
</dbReference>
<reference evidence="3 4" key="1">
    <citation type="journal article" date="2019" name="Int. J. Syst. Evol. Microbiol.">
        <title>The Global Catalogue of Microorganisms (GCM) 10K type strain sequencing project: providing services to taxonomists for standard genome sequencing and annotation.</title>
        <authorList>
            <consortium name="The Broad Institute Genomics Platform"/>
            <consortium name="The Broad Institute Genome Sequencing Center for Infectious Disease"/>
            <person name="Wu L."/>
            <person name="Ma J."/>
        </authorList>
    </citation>
    <scope>NUCLEOTIDE SEQUENCE [LARGE SCALE GENOMIC DNA]</scope>
    <source>
        <strain evidence="3 4">JCM 4805</strain>
    </source>
</reference>
<name>A0ABN1AIH1_9ACTN</name>
<proteinExistence type="predicted"/>
<evidence type="ECO:0000259" key="2">
    <source>
        <dbReference type="Pfam" id="PF08028"/>
    </source>
</evidence>
<dbReference type="EMBL" id="BAAABY010000033">
    <property type="protein sequence ID" value="GAA0477315.1"/>
    <property type="molecule type" value="Genomic_DNA"/>
</dbReference>
<dbReference type="PANTHER" id="PTHR43884:SF12">
    <property type="entry name" value="ISOVALERYL-COA DEHYDROGENASE, MITOCHONDRIAL-RELATED"/>
    <property type="match status" value="1"/>
</dbReference>
<dbReference type="Proteomes" id="UP001500909">
    <property type="component" value="Unassembled WGS sequence"/>
</dbReference>
<dbReference type="InterPro" id="IPR009100">
    <property type="entry name" value="AcylCoA_DH/oxidase_NM_dom_sf"/>
</dbReference>
<organism evidence="3 4">
    <name type="scientific">Streptomyces olivaceiscleroticus</name>
    <dbReference type="NCBI Taxonomy" id="68245"/>
    <lineage>
        <taxon>Bacteria</taxon>
        <taxon>Bacillati</taxon>
        <taxon>Actinomycetota</taxon>
        <taxon>Actinomycetes</taxon>
        <taxon>Kitasatosporales</taxon>
        <taxon>Streptomycetaceae</taxon>
        <taxon>Streptomyces</taxon>
    </lineage>
</organism>
<dbReference type="InterPro" id="IPR013107">
    <property type="entry name" value="Acyl-CoA_DH_C"/>
</dbReference>
<keyword evidence="4" id="KW-1185">Reference proteome</keyword>
<dbReference type="SUPFAM" id="SSF56645">
    <property type="entry name" value="Acyl-CoA dehydrogenase NM domain-like"/>
    <property type="match status" value="1"/>
</dbReference>
<protein>
    <submittedName>
        <fullName evidence="3">Actinorhodin polyketide dimerase ActVA</fullName>
    </submittedName>
</protein>
<feature type="domain" description="Acyl-CoA dehydrogenase C-terminal" evidence="2">
    <location>
        <begin position="231"/>
        <end position="358"/>
    </location>
</feature>
<dbReference type="Pfam" id="PF08028">
    <property type="entry name" value="Acyl-CoA_dh_2"/>
    <property type="match status" value="1"/>
</dbReference>
<keyword evidence="1" id="KW-0560">Oxidoreductase</keyword>
<evidence type="ECO:0000313" key="3">
    <source>
        <dbReference type="EMBL" id="GAA0477315.1"/>
    </source>
</evidence>
<dbReference type="RefSeq" id="WP_346097159.1">
    <property type="nucleotide sequence ID" value="NZ_BAAABY010000033.1"/>
</dbReference>